<feature type="signal peptide" evidence="1">
    <location>
        <begin position="1"/>
        <end position="31"/>
    </location>
</feature>
<evidence type="ECO:0000313" key="3">
    <source>
        <dbReference type="Proteomes" id="UP000245720"/>
    </source>
</evidence>
<sequence>MGNSKAQRATLAVFVVLCMLLTACGNGTSSAEGTQSHFLKLGDSALCQHYFTPP</sequence>
<gene>
    <name evidence="2" type="ORF">IE37_03257</name>
</gene>
<comment type="caution">
    <text evidence="2">The sequence shown here is derived from an EMBL/GenBank/DDBJ whole genome shotgun (WGS) entry which is preliminary data.</text>
</comment>
<organism evidence="2 3">
    <name type="scientific">Ruminococcus flavefaciens</name>
    <dbReference type="NCBI Taxonomy" id="1265"/>
    <lineage>
        <taxon>Bacteria</taxon>
        <taxon>Bacillati</taxon>
        <taxon>Bacillota</taxon>
        <taxon>Clostridia</taxon>
        <taxon>Eubacteriales</taxon>
        <taxon>Oscillospiraceae</taxon>
        <taxon>Ruminococcus</taxon>
    </lineage>
</organism>
<dbReference type="EMBL" id="QGDI01000017">
    <property type="protein sequence ID" value="PWJ09963.1"/>
    <property type="molecule type" value="Genomic_DNA"/>
</dbReference>
<dbReference type="AlphaFoldDB" id="A0A315XUD6"/>
<proteinExistence type="predicted"/>
<protein>
    <submittedName>
        <fullName evidence="2">Uncharacterized protein</fullName>
    </submittedName>
</protein>
<accession>A0A315XUD6</accession>
<feature type="chain" id="PRO_5016347277" evidence="1">
    <location>
        <begin position="32"/>
        <end position="54"/>
    </location>
</feature>
<dbReference type="RefSeq" id="WP_181380349.1">
    <property type="nucleotide sequence ID" value="NZ_QGDI01000017.1"/>
</dbReference>
<evidence type="ECO:0000313" key="2">
    <source>
        <dbReference type="EMBL" id="PWJ09963.1"/>
    </source>
</evidence>
<keyword evidence="1" id="KW-0732">Signal</keyword>
<dbReference type="Proteomes" id="UP000245720">
    <property type="component" value="Unassembled WGS sequence"/>
</dbReference>
<reference evidence="2 3" key="1">
    <citation type="submission" date="2018-05" db="EMBL/GenBank/DDBJ databases">
        <title>The Hungate 1000. A catalogue of reference genomes from the rumen microbiome.</title>
        <authorList>
            <person name="Kelly W."/>
        </authorList>
    </citation>
    <scope>NUCLEOTIDE SEQUENCE [LARGE SCALE GENOMIC DNA]</scope>
    <source>
        <strain evidence="2 3">SAb67</strain>
    </source>
</reference>
<dbReference type="PROSITE" id="PS51257">
    <property type="entry name" value="PROKAR_LIPOPROTEIN"/>
    <property type="match status" value="1"/>
</dbReference>
<evidence type="ECO:0000256" key="1">
    <source>
        <dbReference type="SAM" id="SignalP"/>
    </source>
</evidence>
<name>A0A315XUD6_RUMFL</name>